<keyword evidence="3" id="KW-1185">Reference proteome</keyword>
<dbReference type="InterPro" id="IPR036678">
    <property type="entry name" value="MutS_con_dom_sf"/>
</dbReference>
<dbReference type="Proteomes" id="UP000077684">
    <property type="component" value="Unassembled WGS sequence"/>
</dbReference>
<dbReference type="GO" id="GO:0030983">
    <property type="term" value="F:mismatched DNA binding"/>
    <property type="evidence" value="ECO:0007669"/>
    <property type="project" value="InterPro"/>
</dbReference>
<comment type="caution">
    <text evidence="2">The sequence shown here is derived from an EMBL/GenBank/DDBJ whole genome shotgun (WGS) entry which is preliminary data.</text>
</comment>
<proteinExistence type="predicted"/>
<evidence type="ECO:0000259" key="1">
    <source>
        <dbReference type="Pfam" id="PF05188"/>
    </source>
</evidence>
<dbReference type="Pfam" id="PF05188">
    <property type="entry name" value="MutS_II"/>
    <property type="match status" value="1"/>
</dbReference>
<dbReference type="GO" id="GO:0005524">
    <property type="term" value="F:ATP binding"/>
    <property type="evidence" value="ECO:0007669"/>
    <property type="project" value="InterPro"/>
</dbReference>
<dbReference type="GO" id="GO:0006298">
    <property type="term" value="P:mismatch repair"/>
    <property type="evidence" value="ECO:0007669"/>
    <property type="project" value="InterPro"/>
</dbReference>
<dbReference type="EMBL" id="LWDE02000111">
    <property type="protein sequence ID" value="KAE8253129.1"/>
    <property type="molecule type" value="Genomic_DNA"/>
</dbReference>
<accession>A0A8X7SZH7</accession>
<reference evidence="2" key="2">
    <citation type="journal article" date="2019" name="IMA Fungus">
        <title>Genome sequencing and comparison of five Tilletia species to identify candidate genes for the detection of regulated species infecting wheat.</title>
        <authorList>
            <person name="Nguyen H.D.T."/>
            <person name="Sultana T."/>
            <person name="Kesanakurti P."/>
            <person name="Hambleton S."/>
        </authorList>
    </citation>
    <scope>NUCLEOTIDE SEQUENCE</scope>
    <source>
        <strain evidence="2">DAOMC 236426</strain>
    </source>
</reference>
<feature type="domain" description="DNA mismatch repair protein MutS connector" evidence="1">
    <location>
        <begin position="12"/>
        <end position="115"/>
    </location>
</feature>
<dbReference type="InterPro" id="IPR007860">
    <property type="entry name" value="DNA_mmatch_repair_MutS_con_dom"/>
</dbReference>
<evidence type="ECO:0000313" key="2">
    <source>
        <dbReference type="EMBL" id="KAE8253129.1"/>
    </source>
</evidence>
<organism evidence="2 3">
    <name type="scientific">Tilletia controversa</name>
    <name type="common">dwarf bunt fungus</name>
    <dbReference type="NCBI Taxonomy" id="13291"/>
    <lineage>
        <taxon>Eukaryota</taxon>
        <taxon>Fungi</taxon>
        <taxon>Dikarya</taxon>
        <taxon>Basidiomycota</taxon>
        <taxon>Ustilaginomycotina</taxon>
        <taxon>Exobasidiomycetes</taxon>
        <taxon>Tilletiales</taxon>
        <taxon>Tilletiaceae</taxon>
        <taxon>Tilletia</taxon>
    </lineage>
</organism>
<gene>
    <name evidence="2" type="ORF">A4X06_0g1681</name>
</gene>
<dbReference type="Gene3D" id="3.30.420.110">
    <property type="entry name" value="MutS, connector domain"/>
    <property type="match status" value="1"/>
</dbReference>
<sequence length="115" mass="12368">MALEIKIENGVKHVGAAYADASDRSLGVAKYAENYLFSNTESLLIQLGVKECLLAEDKGGDYDLKKLRSVVDRCADSIGKNIETDLARLLSEDSTRTGAAEFDQKIAMGAANALL</sequence>
<evidence type="ECO:0000313" key="3">
    <source>
        <dbReference type="Proteomes" id="UP000077684"/>
    </source>
</evidence>
<reference evidence="2" key="1">
    <citation type="submission" date="2016-04" db="EMBL/GenBank/DDBJ databases">
        <authorList>
            <person name="Nguyen H.D."/>
            <person name="Samba Siva P."/>
            <person name="Cullis J."/>
            <person name="Levesque C.A."/>
            <person name="Hambleton S."/>
        </authorList>
    </citation>
    <scope>NUCLEOTIDE SEQUENCE</scope>
    <source>
        <strain evidence="2">DAOMC 236426</strain>
    </source>
</reference>
<dbReference type="AlphaFoldDB" id="A0A8X7SZH7"/>
<name>A0A8X7SZH7_9BASI</name>
<protein>
    <recommendedName>
        <fullName evidence="1">DNA mismatch repair protein MutS connector domain-containing protein</fullName>
    </recommendedName>
</protein>